<evidence type="ECO:0000313" key="1">
    <source>
        <dbReference type="EMBL" id="VDK71204.1"/>
    </source>
</evidence>
<dbReference type="EMBL" id="UYRV01022268">
    <property type="protein sequence ID" value="VDK71204.1"/>
    <property type="molecule type" value="Genomic_DNA"/>
</dbReference>
<dbReference type="Proteomes" id="UP000271889">
    <property type="component" value="Unassembled WGS sequence"/>
</dbReference>
<keyword evidence="2" id="KW-1185">Reference proteome</keyword>
<organism evidence="1 2">
    <name type="scientific">Cylicostephanus goldi</name>
    <name type="common">Nematode worm</name>
    <dbReference type="NCBI Taxonomy" id="71465"/>
    <lineage>
        <taxon>Eukaryota</taxon>
        <taxon>Metazoa</taxon>
        <taxon>Ecdysozoa</taxon>
        <taxon>Nematoda</taxon>
        <taxon>Chromadorea</taxon>
        <taxon>Rhabditida</taxon>
        <taxon>Rhabditina</taxon>
        <taxon>Rhabditomorpha</taxon>
        <taxon>Strongyloidea</taxon>
        <taxon>Strongylidae</taxon>
        <taxon>Cylicostephanus</taxon>
    </lineage>
</organism>
<reference evidence="1 2" key="1">
    <citation type="submission" date="2018-11" db="EMBL/GenBank/DDBJ databases">
        <authorList>
            <consortium name="Pathogen Informatics"/>
        </authorList>
    </citation>
    <scope>NUCLEOTIDE SEQUENCE [LARGE SCALE GENOMIC DNA]</scope>
</reference>
<dbReference type="AlphaFoldDB" id="A0A3P6TZ15"/>
<gene>
    <name evidence="1" type="ORF">CGOC_LOCUS6708</name>
</gene>
<evidence type="ECO:0000313" key="2">
    <source>
        <dbReference type="Proteomes" id="UP000271889"/>
    </source>
</evidence>
<name>A0A3P6TZ15_CYLGO</name>
<proteinExistence type="predicted"/>
<dbReference type="OrthoDB" id="437at2759"/>
<protein>
    <submittedName>
        <fullName evidence="1">Uncharacterized protein</fullName>
    </submittedName>
</protein>
<sequence>MATRKMNFFEKMANMLGCIYRHQAAQFPRRWAILKAVGKHELAPPKATDWPVIKAEWKKVTQFISKGQYKELTVRVGQLLCSHVSSTFTKSFYIIL</sequence>
<accession>A0A3P6TZ15</accession>